<gene>
    <name evidence="10" type="ORF">LCGC14_2488720</name>
</gene>
<dbReference type="GO" id="GO:0033539">
    <property type="term" value="P:fatty acid beta-oxidation using acyl-CoA dehydrogenase"/>
    <property type="evidence" value="ECO:0007669"/>
    <property type="project" value="TreeGrafter"/>
</dbReference>
<protein>
    <recommendedName>
        <fullName evidence="11">Acyl-CoA dehydrogenase</fullName>
    </recommendedName>
</protein>
<dbReference type="AlphaFoldDB" id="A0A0F9DZ58"/>
<comment type="subunit">
    <text evidence="3">Homodimer.</text>
</comment>
<keyword evidence="6" id="KW-0560">Oxidoreductase</keyword>
<name>A0A0F9DZ58_9ZZZZ</name>
<dbReference type="GO" id="GO:0003995">
    <property type="term" value="F:acyl-CoA dehydrogenase activity"/>
    <property type="evidence" value="ECO:0007669"/>
    <property type="project" value="TreeGrafter"/>
</dbReference>
<dbReference type="InterPro" id="IPR009075">
    <property type="entry name" value="AcylCo_DH/oxidase_C"/>
</dbReference>
<dbReference type="InterPro" id="IPR036250">
    <property type="entry name" value="AcylCo_DH-like_C"/>
</dbReference>
<evidence type="ECO:0000259" key="9">
    <source>
        <dbReference type="Pfam" id="PF02771"/>
    </source>
</evidence>
<evidence type="ECO:0008006" key="11">
    <source>
        <dbReference type="Google" id="ProtNLM"/>
    </source>
</evidence>
<keyword evidence="4" id="KW-0285">Flavoprotein</keyword>
<evidence type="ECO:0000313" key="10">
    <source>
        <dbReference type="EMBL" id="KKL17123.1"/>
    </source>
</evidence>
<dbReference type="Pfam" id="PF00441">
    <property type="entry name" value="Acyl-CoA_dh_1"/>
    <property type="match status" value="1"/>
</dbReference>
<dbReference type="SUPFAM" id="SSF56645">
    <property type="entry name" value="Acyl-CoA dehydrogenase NM domain-like"/>
    <property type="match status" value="1"/>
</dbReference>
<dbReference type="InterPro" id="IPR037069">
    <property type="entry name" value="AcylCoA_DH/ox_N_sf"/>
</dbReference>
<organism evidence="10">
    <name type="scientific">marine sediment metagenome</name>
    <dbReference type="NCBI Taxonomy" id="412755"/>
    <lineage>
        <taxon>unclassified sequences</taxon>
        <taxon>metagenomes</taxon>
        <taxon>ecological metagenomes</taxon>
    </lineage>
</organism>
<feature type="domain" description="Acyl-CoA dehydrogenase/oxidase C-terminal" evidence="7">
    <location>
        <begin position="243"/>
        <end position="324"/>
    </location>
</feature>
<dbReference type="EMBL" id="LAZR01039389">
    <property type="protein sequence ID" value="KKL17123.1"/>
    <property type="molecule type" value="Genomic_DNA"/>
</dbReference>
<evidence type="ECO:0000259" key="7">
    <source>
        <dbReference type="Pfam" id="PF00441"/>
    </source>
</evidence>
<evidence type="ECO:0000256" key="6">
    <source>
        <dbReference type="ARBA" id="ARBA00023002"/>
    </source>
</evidence>
<feature type="domain" description="Acyl-CoA dehydrogenase/oxidase N-terminal" evidence="9">
    <location>
        <begin position="15"/>
        <end position="126"/>
    </location>
</feature>
<comment type="similarity">
    <text evidence="2">Belongs to the acyl-CoA dehydrogenase family.</text>
</comment>
<dbReference type="GO" id="GO:0005737">
    <property type="term" value="C:cytoplasm"/>
    <property type="evidence" value="ECO:0007669"/>
    <property type="project" value="TreeGrafter"/>
</dbReference>
<dbReference type="GO" id="GO:0050660">
    <property type="term" value="F:flavin adenine dinucleotide binding"/>
    <property type="evidence" value="ECO:0007669"/>
    <property type="project" value="InterPro"/>
</dbReference>
<evidence type="ECO:0000256" key="3">
    <source>
        <dbReference type="ARBA" id="ARBA00011738"/>
    </source>
</evidence>
<keyword evidence="5" id="KW-0274">FAD</keyword>
<comment type="caution">
    <text evidence="10">The sequence shown here is derived from an EMBL/GenBank/DDBJ whole genome shotgun (WGS) entry which is preliminary data.</text>
</comment>
<dbReference type="Gene3D" id="1.20.140.10">
    <property type="entry name" value="Butyryl-CoA Dehydrogenase, subunit A, domain 3"/>
    <property type="match status" value="1"/>
</dbReference>
<evidence type="ECO:0000256" key="1">
    <source>
        <dbReference type="ARBA" id="ARBA00001974"/>
    </source>
</evidence>
<dbReference type="SUPFAM" id="SSF47203">
    <property type="entry name" value="Acyl-CoA dehydrogenase C-terminal domain-like"/>
    <property type="match status" value="1"/>
</dbReference>
<feature type="non-terminal residue" evidence="10">
    <location>
        <position position="331"/>
    </location>
</feature>
<evidence type="ECO:0000259" key="8">
    <source>
        <dbReference type="Pfam" id="PF02770"/>
    </source>
</evidence>
<dbReference type="PANTHER" id="PTHR48083:SF13">
    <property type="entry name" value="ACYL-COA DEHYDROGENASE FAMILY MEMBER 11"/>
    <property type="match status" value="1"/>
</dbReference>
<dbReference type="Gene3D" id="2.40.110.10">
    <property type="entry name" value="Butyryl-CoA Dehydrogenase, subunit A, domain 2"/>
    <property type="match status" value="1"/>
</dbReference>
<dbReference type="Gene3D" id="1.10.540.10">
    <property type="entry name" value="Acyl-CoA dehydrogenase/oxidase, N-terminal domain"/>
    <property type="match status" value="1"/>
</dbReference>
<evidence type="ECO:0000256" key="4">
    <source>
        <dbReference type="ARBA" id="ARBA00022630"/>
    </source>
</evidence>
<feature type="domain" description="Acyl-CoA oxidase/dehydrogenase middle" evidence="8">
    <location>
        <begin position="130"/>
        <end position="226"/>
    </location>
</feature>
<dbReference type="Pfam" id="PF02770">
    <property type="entry name" value="Acyl-CoA_dh_M"/>
    <property type="match status" value="1"/>
</dbReference>
<reference evidence="10" key="1">
    <citation type="journal article" date="2015" name="Nature">
        <title>Complex archaea that bridge the gap between prokaryotes and eukaryotes.</title>
        <authorList>
            <person name="Spang A."/>
            <person name="Saw J.H."/>
            <person name="Jorgensen S.L."/>
            <person name="Zaremba-Niedzwiedzka K."/>
            <person name="Martijn J."/>
            <person name="Lind A.E."/>
            <person name="van Eijk R."/>
            <person name="Schleper C."/>
            <person name="Guy L."/>
            <person name="Ettema T.J."/>
        </authorList>
    </citation>
    <scope>NUCLEOTIDE SEQUENCE</scope>
</reference>
<dbReference type="FunFam" id="2.40.110.10:FF:000002">
    <property type="entry name" value="Acyl-CoA dehydrogenase fadE12"/>
    <property type="match status" value="1"/>
</dbReference>
<sequence length="331" mass="37052">MSYARLHNHARVKGMRQKVAAFMDEHIYPNEQFLMEGGDDRESLMKELQGKTKKMGMWAPHLPAEAGGMGIGFMPYVYINEILGRSPFAPRAFGAQAPDSGNAEILWQFGTEEQKERWLKPLVTGEIRSCFSMTEPEVAGSDPTLLQTKAVRDGDEWVINGEKHYISGAGDPRCKIMIVMVKTDPDAARHQQQSQILVPMDTKGVEILRPMKVFSMDDAPHGHMHMRFTNVRVPKENVILGVGRGFEISQGRLGPGRIHHCMRALGMGERALEMLCKRSLERTAFGKPLANLGGNIDIIANARMDLDMARLLTLKAAHMMDTVSVKEARIW</sequence>
<accession>A0A0F9DZ58</accession>
<proteinExistence type="inferred from homology"/>
<dbReference type="InterPro" id="IPR009100">
    <property type="entry name" value="AcylCoA_DH/oxidase_NM_dom_sf"/>
</dbReference>
<dbReference type="InterPro" id="IPR050741">
    <property type="entry name" value="Acyl-CoA_dehydrogenase"/>
</dbReference>
<dbReference type="InterPro" id="IPR013786">
    <property type="entry name" value="AcylCoA_DH/ox_N"/>
</dbReference>
<comment type="cofactor">
    <cofactor evidence="1">
        <name>FAD</name>
        <dbReference type="ChEBI" id="CHEBI:57692"/>
    </cofactor>
</comment>
<dbReference type="PANTHER" id="PTHR48083">
    <property type="entry name" value="MEDIUM-CHAIN SPECIFIC ACYL-COA DEHYDROGENASE, MITOCHONDRIAL-RELATED"/>
    <property type="match status" value="1"/>
</dbReference>
<evidence type="ECO:0000256" key="2">
    <source>
        <dbReference type="ARBA" id="ARBA00009347"/>
    </source>
</evidence>
<dbReference type="InterPro" id="IPR006091">
    <property type="entry name" value="Acyl-CoA_Oxase/DH_mid-dom"/>
</dbReference>
<dbReference type="Pfam" id="PF02771">
    <property type="entry name" value="Acyl-CoA_dh_N"/>
    <property type="match status" value="1"/>
</dbReference>
<evidence type="ECO:0000256" key="5">
    <source>
        <dbReference type="ARBA" id="ARBA00022827"/>
    </source>
</evidence>
<dbReference type="InterPro" id="IPR046373">
    <property type="entry name" value="Acyl-CoA_Oxase/DH_mid-dom_sf"/>
</dbReference>